<dbReference type="Proteomes" id="UP000542811">
    <property type="component" value="Unassembled WGS sequence"/>
</dbReference>
<dbReference type="InterPro" id="IPR053842">
    <property type="entry name" value="NikA-like"/>
</dbReference>
<dbReference type="EMBL" id="JACHXX010000001">
    <property type="protein sequence ID" value="MBB3159603.1"/>
    <property type="molecule type" value="Genomic_DNA"/>
</dbReference>
<evidence type="ECO:0008006" key="3">
    <source>
        <dbReference type="Google" id="ProtNLM"/>
    </source>
</evidence>
<dbReference type="Pfam" id="PF21983">
    <property type="entry name" value="NikA-like"/>
    <property type="match status" value="1"/>
</dbReference>
<evidence type="ECO:0000313" key="2">
    <source>
        <dbReference type="Proteomes" id="UP000542811"/>
    </source>
</evidence>
<protein>
    <recommendedName>
        <fullName evidence="3">Plasmid mobilization relaxosome protein MobC</fullName>
    </recommendedName>
</protein>
<organism evidence="1 2">
    <name type="scientific">Rhizobium laguerreae</name>
    <dbReference type="NCBI Taxonomy" id="1076926"/>
    <lineage>
        <taxon>Bacteria</taxon>
        <taxon>Pseudomonadati</taxon>
        <taxon>Pseudomonadota</taxon>
        <taxon>Alphaproteobacteria</taxon>
        <taxon>Hyphomicrobiales</taxon>
        <taxon>Rhizobiaceae</taxon>
        <taxon>Rhizobium/Agrobacterium group</taxon>
        <taxon>Rhizobium</taxon>
    </lineage>
</organism>
<comment type="caution">
    <text evidence="1">The sequence shown here is derived from an EMBL/GenBank/DDBJ whole genome shotgun (WGS) entry which is preliminary data.</text>
</comment>
<evidence type="ECO:0000313" key="1">
    <source>
        <dbReference type="EMBL" id="MBB3159603.1"/>
    </source>
</evidence>
<proteinExistence type="predicted"/>
<name>A0ABR6G1Y5_9HYPH</name>
<gene>
    <name evidence="1" type="ORF">FHS25_000035</name>
</gene>
<reference evidence="1 2" key="1">
    <citation type="submission" date="2020-08" db="EMBL/GenBank/DDBJ databases">
        <title>Genomic Encyclopedia of Type Strains, Phase III (KMG-III): the genomes of soil and plant-associated and newly described type strains.</title>
        <authorList>
            <person name="Whitman W."/>
        </authorList>
    </citation>
    <scope>NUCLEOTIDE SEQUENCE [LARGE SCALE GENOMIC DNA]</scope>
    <source>
        <strain evidence="1 2">CECT 8280</strain>
    </source>
</reference>
<accession>A0ABR6G1Y5</accession>
<keyword evidence="2" id="KW-1185">Reference proteome</keyword>
<sequence length="90" mass="9881">MKDLARARGLSLSEMIRRAALGIRMPSRTMDRTDVLYLAQVLGHLGHIGGNLNQLARRANAGKLPGHDAELAQTLVGIDTLRNRLREIIA</sequence>